<feature type="transmembrane region" description="Helical" evidence="11">
    <location>
        <begin position="123"/>
        <end position="140"/>
    </location>
</feature>
<evidence type="ECO:0000256" key="6">
    <source>
        <dbReference type="ARBA" id="ARBA00023139"/>
    </source>
</evidence>
<dbReference type="FunCoup" id="G8JTA1">
    <property type="interactions" value="170"/>
</dbReference>
<feature type="transmembrane region" description="Helical" evidence="11">
    <location>
        <begin position="92"/>
        <end position="117"/>
    </location>
</feature>
<evidence type="ECO:0000256" key="12">
    <source>
        <dbReference type="SAM" id="MobiDB-lite"/>
    </source>
</evidence>
<feature type="transmembrane region" description="Helical" evidence="11">
    <location>
        <begin position="231"/>
        <end position="254"/>
    </location>
</feature>
<accession>G8JTA1</accession>
<keyword evidence="7" id="KW-0449">Lipoprotein</keyword>
<dbReference type="PANTHER" id="PTHR22883">
    <property type="entry name" value="ZINC FINGER DHHC DOMAIN CONTAINING PROTEIN"/>
    <property type="match status" value="1"/>
</dbReference>
<dbReference type="GO" id="GO:0032541">
    <property type="term" value="C:cortical endoplasmic reticulum"/>
    <property type="evidence" value="ECO:0007669"/>
    <property type="project" value="EnsemblFungi"/>
</dbReference>
<dbReference type="HOGENOM" id="CLU_047581_0_0_1"/>
<dbReference type="OMA" id="YVTMFLI"/>
<comment type="subcellular location">
    <subcellularLocation>
        <location evidence="1">Endoplasmic reticulum membrane</location>
        <topology evidence="1">Multi-pass membrane protein</topology>
    </subcellularLocation>
</comment>
<keyword evidence="6" id="KW-0564">Palmitate</keyword>
<evidence type="ECO:0000256" key="7">
    <source>
        <dbReference type="ARBA" id="ARBA00023288"/>
    </source>
</evidence>
<dbReference type="GO" id="GO:0031211">
    <property type="term" value="C:endoplasmic reticulum palmitoyltransferase complex"/>
    <property type="evidence" value="ECO:0007669"/>
    <property type="project" value="EnsemblFungi"/>
</dbReference>
<dbReference type="RefSeq" id="XP_003646071.1">
    <property type="nucleotide sequence ID" value="XM_003646023.1"/>
</dbReference>
<dbReference type="GeneID" id="11472458"/>
<keyword evidence="5 11" id="KW-0472">Membrane</keyword>
<dbReference type="STRING" id="931890.G8JTA1"/>
<feature type="transmembrane region" description="Helical" evidence="11">
    <location>
        <begin position="266"/>
        <end position="288"/>
    </location>
</feature>
<evidence type="ECO:0000256" key="4">
    <source>
        <dbReference type="ARBA" id="ARBA00022989"/>
    </source>
</evidence>
<keyword evidence="8 11" id="KW-0012">Acyltransferase</keyword>
<evidence type="ECO:0000256" key="11">
    <source>
        <dbReference type="RuleBase" id="RU079119"/>
    </source>
</evidence>
<keyword evidence="3 11" id="KW-0812">Transmembrane</keyword>
<comment type="domain">
    <text evidence="11">The DHHC domain is required for palmitoyltransferase activity.</text>
</comment>
<dbReference type="KEGG" id="erc:Ecym_4178"/>
<name>G8JTA1_ERECY</name>
<evidence type="ECO:0000256" key="8">
    <source>
        <dbReference type="ARBA" id="ARBA00023315"/>
    </source>
</evidence>
<dbReference type="eggNOG" id="KOG1311">
    <property type="taxonomic scope" value="Eukaryota"/>
</dbReference>
<organism evidence="14 15">
    <name type="scientific">Eremothecium cymbalariae (strain CBS 270.75 / DBVPG 7215 / KCTC 17166 / NRRL Y-17582)</name>
    <name type="common">Yeast</name>
    <dbReference type="NCBI Taxonomy" id="931890"/>
    <lineage>
        <taxon>Eukaryota</taxon>
        <taxon>Fungi</taxon>
        <taxon>Dikarya</taxon>
        <taxon>Ascomycota</taxon>
        <taxon>Saccharomycotina</taxon>
        <taxon>Saccharomycetes</taxon>
        <taxon>Saccharomycetales</taxon>
        <taxon>Saccharomycetaceae</taxon>
        <taxon>Eremothecium</taxon>
    </lineage>
</organism>
<dbReference type="Proteomes" id="UP000006790">
    <property type="component" value="Chromosome 4"/>
</dbReference>
<dbReference type="GO" id="GO:0006612">
    <property type="term" value="P:protein targeting to membrane"/>
    <property type="evidence" value="ECO:0007669"/>
    <property type="project" value="EnsemblFungi"/>
</dbReference>
<evidence type="ECO:0000313" key="14">
    <source>
        <dbReference type="EMBL" id="AET39254.1"/>
    </source>
</evidence>
<dbReference type="InterPro" id="IPR039859">
    <property type="entry name" value="PFA4/ZDH16/20/ERF2-like"/>
</dbReference>
<feature type="domain" description="Palmitoyltransferase DHHC" evidence="13">
    <location>
        <begin position="185"/>
        <end position="301"/>
    </location>
</feature>
<dbReference type="InParanoid" id="G8JTA1"/>
<keyword evidence="15" id="KW-1185">Reference proteome</keyword>
<dbReference type="OrthoDB" id="9909019at2759"/>
<reference evidence="15" key="1">
    <citation type="journal article" date="2012" name="G3 (Bethesda)">
        <title>Pichia sorbitophila, an interspecies yeast hybrid reveals early steps of genome resolution following polyploidization.</title>
        <authorList>
            <person name="Leh Louis V."/>
            <person name="Despons L."/>
            <person name="Friedrich A."/>
            <person name="Martin T."/>
            <person name="Durrens P."/>
            <person name="Casaregola S."/>
            <person name="Neuveglise C."/>
            <person name="Fairhead C."/>
            <person name="Marck C."/>
            <person name="Cruz J.A."/>
            <person name="Straub M.L."/>
            <person name="Kugler V."/>
            <person name="Sacerdot C."/>
            <person name="Uzunov Z."/>
            <person name="Thierry A."/>
            <person name="Weiss S."/>
            <person name="Bleykasten C."/>
            <person name="De Montigny J."/>
            <person name="Jacques N."/>
            <person name="Jung P."/>
            <person name="Lemaire M."/>
            <person name="Mallet S."/>
            <person name="Morel G."/>
            <person name="Richard G.F."/>
            <person name="Sarkar A."/>
            <person name="Savel G."/>
            <person name="Schacherer J."/>
            <person name="Seret M.L."/>
            <person name="Talla E."/>
            <person name="Samson G."/>
            <person name="Jubin C."/>
            <person name="Poulain J."/>
            <person name="Vacherie B."/>
            <person name="Barbe V."/>
            <person name="Pelletier E."/>
            <person name="Sherman D.J."/>
            <person name="Westhof E."/>
            <person name="Weissenbach J."/>
            <person name="Baret P.V."/>
            <person name="Wincker P."/>
            <person name="Gaillardin C."/>
            <person name="Dujon B."/>
            <person name="Souciet J.L."/>
        </authorList>
    </citation>
    <scope>NUCLEOTIDE SEQUENCE [LARGE SCALE GENOMIC DNA]</scope>
    <source>
        <strain evidence="15">CBS 270.75 / DBVPG 7215 / KCTC 17166 / NRRL Y-17582</strain>
    </source>
</reference>
<dbReference type="GO" id="GO:0019706">
    <property type="term" value="F:protein-cysteine S-palmitoyltransferase activity"/>
    <property type="evidence" value="ECO:0007669"/>
    <property type="project" value="UniProtKB-EC"/>
</dbReference>
<dbReference type="EMBL" id="CP002500">
    <property type="protein sequence ID" value="AET39254.1"/>
    <property type="molecule type" value="Genomic_DNA"/>
</dbReference>
<evidence type="ECO:0000313" key="15">
    <source>
        <dbReference type="Proteomes" id="UP000006790"/>
    </source>
</evidence>
<comment type="similarity">
    <text evidence="9">Belongs to the DHHC palmitoyltransferase family. ERF2/ZDHHC9 subfamily.</text>
</comment>
<keyword evidence="4 11" id="KW-1133">Transmembrane helix</keyword>
<evidence type="ECO:0000256" key="2">
    <source>
        <dbReference type="ARBA" id="ARBA00022679"/>
    </source>
</evidence>
<keyword evidence="2 11" id="KW-0808">Transferase</keyword>
<dbReference type="GO" id="GO:0005789">
    <property type="term" value="C:endoplasmic reticulum membrane"/>
    <property type="evidence" value="ECO:0007669"/>
    <property type="project" value="UniProtKB-SubCell"/>
</dbReference>
<dbReference type="PANTHER" id="PTHR22883:SF43">
    <property type="entry name" value="PALMITOYLTRANSFERASE APP"/>
    <property type="match status" value="1"/>
</dbReference>
<evidence type="ECO:0000256" key="9">
    <source>
        <dbReference type="ARBA" id="ARBA00023463"/>
    </source>
</evidence>
<dbReference type="AlphaFoldDB" id="G8JTA1"/>
<dbReference type="EC" id="2.3.1.225" evidence="11"/>
<dbReference type="GO" id="GO:0005794">
    <property type="term" value="C:Golgi apparatus"/>
    <property type="evidence" value="ECO:0007669"/>
    <property type="project" value="TreeGrafter"/>
</dbReference>
<gene>
    <name evidence="14" type="ordered locus">Ecym_4178</name>
</gene>
<dbReference type="PROSITE" id="PS50216">
    <property type="entry name" value="DHHC"/>
    <property type="match status" value="1"/>
</dbReference>
<evidence type="ECO:0000256" key="1">
    <source>
        <dbReference type="ARBA" id="ARBA00004477"/>
    </source>
</evidence>
<sequence>MQDGAVYEKRKGRKPCRQYSKSESFPSTVQNSDSIIIKSVPWYTRFLRWTVTSDHTFPAEETSKNYHSLARITNYIFFFGGRFRTVSNNKNLFACVLLLLLFPVILFSICEVRHLWYSTNTKATVILFYYSWTLCFLSFIKTATTDPGTLPRNIHLPQLRNDYELPSEYYSIITLPSSSTNSPIQLKYCTTCRIWRPLRASHCSTCNSCIMTFDHHCIWVNNCVGQRNYRYFLTFIYSAVLTIILLVINCSVRLSKGSPTAKTPSLLLICYCGVGIWYPLILGIYHIFLAGTQQTTHEYLKLIKSGNPICHKVVPTENNPFLTDSFFKNMILLMCQPRGHNVVSARHYHRPGDWRFVKLPLPHSFEKL</sequence>
<feature type="region of interest" description="Disordered" evidence="12">
    <location>
        <begin position="1"/>
        <end position="23"/>
    </location>
</feature>
<protein>
    <recommendedName>
        <fullName evidence="11">Palmitoyltransferase</fullName>
        <ecNumber evidence="11">2.3.1.225</ecNumber>
    </recommendedName>
</protein>
<dbReference type="GO" id="GO:0097038">
    <property type="term" value="C:perinuclear endoplasmic reticulum"/>
    <property type="evidence" value="ECO:0007669"/>
    <property type="project" value="EnsemblFungi"/>
</dbReference>
<evidence type="ECO:0000256" key="3">
    <source>
        <dbReference type="ARBA" id="ARBA00022692"/>
    </source>
</evidence>
<dbReference type="InterPro" id="IPR001594">
    <property type="entry name" value="Palmitoyltrfase_DHHC"/>
</dbReference>
<evidence type="ECO:0000256" key="10">
    <source>
        <dbReference type="ARBA" id="ARBA00048048"/>
    </source>
</evidence>
<proteinExistence type="inferred from homology"/>
<comment type="catalytic activity">
    <reaction evidence="10 11">
        <text>L-cysteinyl-[protein] + hexadecanoyl-CoA = S-hexadecanoyl-L-cysteinyl-[protein] + CoA</text>
        <dbReference type="Rhea" id="RHEA:36683"/>
        <dbReference type="Rhea" id="RHEA-COMP:10131"/>
        <dbReference type="Rhea" id="RHEA-COMP:11032"/>
        <dbReference type="ChEBI" id="CHEBI:29950"/>
        <dbReference type="ChEBI" id="CHEBI:57287"/>
        <dbReference type="ChEBI" id="CHEBI:57379"/>
        <dbReference type="ChEBI" id="CHEBI:74151"/>
        <dbReference type="EC" id="2.3.1.225"/>
    </reaction>
</comment>
<evidence type="ECO:0000259" key="13">
    <source>
        <dbReference type="Pfam" id="PF01529"/>
    </source>
</evidence>
<dbReference type="Pfam" id="PF01529">
    <property type="entry name" value="DHHC"/>
    <property type="match status" value="1"/>
</dbReference>
<evidence type="ECO:0000256" key="5">
    <source>
        <dbReference type="ARBA" id="ARBA00023136"/>
    </source>
</evidence>